<dbReference type="GO" id="GO:0005634">
    <property type="term" value="C:nucleus"/>
    <property type="evidence" value="ECO:0007669"/>
    <property type="project" value="GOC"/>
</dbReference>
<dbReference type="GO" id="GO:0033260">
    <property type="term" value="P:nuclear DNA replication"/>
    <property type="evidence" value="ECO:0007669"/>
    <property type="project" value="InterPro"/>
</dbReference>
<evidence type="ECO:0000256" key="3">
    <source>
        <dbReference type="SAM" id="MobiDB-lite"/>
    </source>
</evidence>
<dbReference type="InterPro" id="IPR029021">
    <property type="entry name" value="Prot-tyrosine_phosphatase-like"/>
</dbReference>
<evidence type="ECO:0000259" key="5">
    <source>
        <dbReference type="PROSITE" id="PS50056"/>
    </source>
</evidence>
<dbReference type="InterPro" id="IPR047949">
    <property type="entry name" value="PPS1_DSP"/>
</dbReference>
<dbReference type="CDD" id="cd14516">
    <property type="entry name" value="DSP_fungal_PPS1"/>
    <property type="match status" value="1"/>
</dbReference>
<reference evidence="6 7" key="1">
    <citation type="submission" date="2016-10" db="EMBL/GenBank/DDBJ databases">
        <authorList>
            <person name="de Groot N.N."/>
        </authorList>
    </citation>
    <scope>NUCLEOTIDE SEQUENCE [LARGE SCALE GENOMIC DNA]</scope>
    <source>
        <strain evidence="6 7">CBS 141442</strain>
    </source>
</reference>
<dbReference type="PROSITE" id="PS50056">
    <property type="entry name" value="TYR_PHOSPHATASE_2"/>
    <property type="match status" value="1"/>
</dbReference>
<feature type="region of interest" description="Disordered" evidence="3">
    <location>
        <begin position="1"/>
        <end position="25"/>
    </location>
</feature>
<dbReference type="InterPro" id="IPR016130">
    <property type="entry name" value="Tyr_Pase_AS"/>
</dbReference>
<evidence type="ECO:0000313" key="7">
    <source>
        <dbReference type="Proteomes" id="UP000182334"/>
    </source>
</evidence>
<proteinExistence type="predicted"/>
<dbReference type="InterPro" id="IPR053239">
    <property type="entry name" value="Dual_spec_PTase"/>
</dbReference>
<keyword evidence="1" id="KW-0378">Hydrolase</keyword>
<dbReference type="InterPro" id="IPR000340">
    <property type="entry name" value="Dual-sp_phosphatase_cat-dom"/>
</dbReference>
<dbReference type="PROSITE" id="PS50054">
    <property type="entry name" value="TYR_PHOSPHATASE_DUAL"/>
    <property type="match status" value="1"/>
</dbReference>
<dbReference type="EMBL" id="LT635760">
    <property type="protein sequence ID" value="SGZ55480.1"/>
    <property type="molecule type" value="Genomic_DNA"/>
</dbReference>
<feature type="region of interest" description="Disordered" evidence="3">
    <location>
        <begin position="88"/>
        <end position="108"/>
    </location>
</feature>
<dbReference type="SMART" id="SM00195">
    <property type="entry name" value="DSPc"/>
    <property type="match status" value="1"/>
</dbReference>
<keyword evidence="7" id="KW-1185">Reference proteome</keyword>
<organism evidence="6 7">
    <name type="scientific">Sungouiella intermedia</name>
    <dbReference type="NCBI Taxonomy" id="45354"/>
    <lineage>
        <taxon>Eukaryota</taxon>
        <taxon>Fungi</taxon>
        <taxon>Dikarya</taxon>
        <taxon>Ascomycota</taxon>
        <taxon>Saccharomycotina</taxon>
        <taxon>Pichiomycetes</taxon>
        <taxon>Metschnikowiaceae</taxon>
        <taxon>Sungouiella</taxon>
    </lineage>
</organism>
<dbReference type="PANTHER" id="PTHR47550:SF1">
    <property type="entry name" value="DUAL SPECIFICITY PROTEIN PHOSPHATASE PPS1"/>
    <property type="match status" value="1"/>
</dbReference>
<protein>
    <submittedName>
        <fullName evidence="6">CIC11C00000001432</fullName>
    </submittedName>
</protein>
<dbReference type="Proteomes" id="UP000182334">
    <property type="component" value="Chromosome V"/>
</dbReference>
<evidence type="ECO:0000256" key="1">
    <source>
        <dbReference type="ARBA" id="ARBA00022801"/>
    </source>
</evidence>
<evidence type="ECO:0000256" key="2">
    <source>
        <dbReference type="ARBA" id="ARBA00022912"/>
    </source>
</evidence>
<keyword evidence="2" id="KW-0904">Protein phosphatase</keyword>
<sequence>MTLTEQTAVSVPPSPASPPAGGSLHSESNLIPRIVSFSDDSLLQVPLDTSIVDRLLATGPLGPQTDFSSIANMLPSKHSIIVTCQDENGEGDLDENLSEDLDDDNEESLDQPLEILTSKSKRSSSTSNDMIYERDRFRARFESFNSPKNGTVISEEHSENAEEECEVCCQILTKTKKVDVAMRPDLLMSSSTSSTDSVLELLFNYSIKETVSPLSTSSQFFKNHLNPLMATSPAEVLFNLRSITPPQLTLVFQWYFNKPLPSTTRMFPWLHGLHKDNFTQRSFFISQQISQGASMPGTPVNFDVEEERPANARFVMCVESSEIGGFGSIDSESDESCVSSLKLLRNTVSMDEILQRIQYSRAEVISKVRALIFAAFPPEKYSARNILDLTDLIVRDCFETGHMPVLLNLDPDRGVSLRNFHIQVAKLAKCSDFVVYCFEKEHHLNRCKCHSVSRLLKLAQMSDKVGLSQFNVFLFNANGNGLEKKYPELFTMRDNSPILNGLEASKKTQLTLNSMVTLKSDTFTVWESDYQVKEKVETTRMSAATRLLKNVWLGNIWDHQIMMHYWLSQEGENEVPFDINISTPEKNGNIYCDPENSCLTRDSFGPTENLISFLPPPRAHWKLFIHCHNDARFPDAETLGDLLFKYTISSRKANDVDEIIHLEFPSSGSIGFGDCKQDNLMSIVNTCKLLYLYSSSMAEGSLAALIYSSDGYTELSLLTFCYLMYAEDLSLEEAMLRLHKDYGRPFYIFNSDVLVLQKLQILLRRFSPVALKNRIDWGSQEAISCQEINEILLGRTNSVPSKGIPNRLKLGYIANDSDEDSSDSDGGSEDDINDTSSFLDRSWVEEVEGSFPSRILPYLYLGSLKHANSLSLLSKLGIKKVISVGEELDWLNGYKFQHNNDIIVDEVDNGNIELFNITPKNTSYNRYNSKCSVEGVVKINNLQDDGIDELTKSLPQILEQIDLEYRKTKGNTKILVHCRVGVSRSATVVIAEVMRRLGLNLPQAYLYVRVRRLNIVIQPNLRFMYELFKWEEQERAIKQRTDKNLNLREIDWFVMCREIKKLNLPFLQN</sequence>
<dbReference type="InterPro" id="IPR000387">
    <property type="entry name" value="Tyr_Pase_dom"/>
</dbReference>
<dbReference type="STRING" id="45354.A0A1L0DHR6"/>
<accession>A0A1L0DHR6</accession>
<dbReference type="Pfam" id="PF00782">
    <property type="entry name" value="DSPc"/>
    <property type="match status" value="1"/>
</dbReference>
<feature type="domain" description="Tyrosine-protein phosphatase" evidence="4">
    <location>
        <begin position="851"/>
        <end position="1036"/>
    </location>
</feature>
<dbReference type="OrthoDB" id="273181at2759"/>
<evidence type="ECO:0000259" key="4">
    <source>
        <dbReference type="PROSITE" id="PS50054"/>
    </source>
</evidence>
<name>A0A1L0DHR6_9ASCO</name>
<dbReference type="AlphaFoldDB" id="A0A1L0DHR6"/>
<dbReference type="SUPFAM" id="SSF52799">
    <property type="entry name" value="(Phosphotyrosine protein) phosphatases II"/>
    <property type="match status" value="1"/>
</dbReference>
<dbReference type="PANTHER" id="PTHR47550">
    <property type="entry name" value="DUAL SPECIFICITY PROTEIN PHOSPHATASE PPS1"/>
    <property type="match status" value="1"/>
</dbReference>
<dbReference type="Gene3D" id="3.90.190.10">
    <property type="entry name" value="Protein tyrosine phosphatase superfamily"/>
    <property type="match status" value="1"/>
</dbReference>
<feature type="domain" description="Tyrosine specific protein phosphatases" evidence="5">
    <location>
        <begin position="948"/>
        <end position="1023"/>
    </location>
</feature>
<dbReference type="PROSITE" id="PS00383">
    <property type="entry name" value="TYR_PHOSPHATASE_1"/>
    <property type="match status" value="1"/>
</dbReference>
<gene>
    <name evidence="6" type="ORF">SAMEA4029010_CIC11G00000001432</name>
</gene>
<evidence type="ECO:0000313" key="6">
    <source>
        <dbReference type="EMBL" id="SGZ55480.1"/>
    </source>
</evidence>
<dbReference type="GO" id="GO:0008138">
    <property type="term" value="F:protein tyrosine/serine/threonine phosphatase activity"/>
    <property type="evidence" value="ECO:0007669"/>
    <property type="project" value="InterPro"/>
</dbReference>
<dbReference type="InterPro" id="IPR020422">
    <property type="entry name" value="TYR_PHOSPHATASE_DUAL_dom"/>
</dbReference>